<gene>
    <name evidence="2" type="ordered locus">SCATT_45940</name>
</gene>
<feature type="transmembrane region" description="Helical" evidence="1">
    <location>
        <begin position="58"/>
        <end position="80"/>
    </location>
</feature>
<feature type="transmembrane region" description="Helical" evidence="1">
    <location>
        <begin position="101"/>
        <end position="123"/>
    </location>
</feature>
<dbReference type="OrthoDB" id="3872634at2"/>
<sequence>MSGLVDAVAIVAVVGLVVSRQLKPQKVADADARWWLMPVVLVVLAVRQHGLTDPHHQVLSAVLLAAGVMVGAGMGAAWGFTTRVWAERDGTVWSRGTKATAAAWAGGIVLRGGLAAVGAMLGVHQGSGSIMLALAATLLVRTGVVVWRARELRSAPRATVLG</sequence>
<proteinExistence type="predicted"/>
<keyword evidence="3" id="KW-1185">Reference proteome</keyword>
<dbReference type="EMBL" id="CP003219">
    <property type="protein sequence ID" value="AEW96965.1"/>
    <property type="molecule type" value="Genomic_DNA"/>
</dbReference>
<organism evidence="2 3">
    <name type="scientific">Streptantibioticus cattleyicolor (strain ATCC 35852 / DSM 46488 / JCM 4925 / NBRC 14057 / NRRL 8057)</name>
    <name type="common">Streptomyces cattleya</name>
    <dbReference type="NCBI Taxonomy" id="1003195"/>
    <lineage>
        <taxon>Bacteria</taxon>
        <taxon>Bacillati</taxon>
        <taxon>Actinomycetota</taxon>
        <taxon>Actinomycetes</taxon>
        <taxon>Kitasatosporales</taxon>
        <taxon>Streptomycetaceae</taxon>
        <taxon>Streptantibioticus</taxon>
    </lineage>
</organism>
<keyword evidence="1" id="KW-0812">Transmembrane</keyword>
<accession>F8JVQ4</accession>
<dbReference type="RefSeq" id="WP_014145307.1">
    <property type="nucleotide sequence ID" value="NC_016111.1"/>
</dbReference>
<dbReference type="Proteomes" id="UP000007842">
    <property type="component" value="Chromosome"/>
</dbReference>
<accession>G8X3B4</accession>
<dbReference type="PATRIC" id="fig|1003195.11.peg.6038"/>
<dbReference type="HOGENOM" id="CLU_1539167_0_0_11"/>
<protein>
    <submittedName>
        <fullName evidence="2">Integral membrane protein</fullName>
    </submittedName>
</protein>
<evidence type="ECO:0000313" key="3">
    <source>
        <dbReference type="Proteomes" id="UP000007842"/>
    </source>
</evidence>
<evidence type="ECO:0000256" key="1">
    <source>
        <dbReference type="SAM" id="Phobius"/>
    </source>
</evidence>
<name>F8JVQ4_STREN</name>
<reference evidence="3" key="1">
    <citation type="submission" date="2011-12" db="EMBL/GenBank/DDBJ databases">
        <title>Complete genome sequence of Streptomyces cattleya strain DSM 46488.</title>
        <authorList>
            <person name="Ou H.-Y."/>
            <person name="Li P."/>
            <person name="Zhao C."/>
            <person name="O'Hagan D."/>
            <person name="Deng Z."/>
        </authorList>
    </citation>
    <scope>NUCLEOTIDE SEQUENCE [LARGE SCALE GENOMIC DNA]</scope>
    <source>
        <strain evidence="3">ATCC 35852 / DSM 46488 / JCM 4925 / NBRC 14057 / NRRL 8057</strain>
    </source>
</reference>
<dbReference type="STRING" id="1003195.SCATT_45940"/>
<dbReference type="eggNOG" id="ENOG50344WF">
    <property type="taxonomic scope" value="Bacteria"/>
</dbReference>
<keyword evidence="1" id="KW-0472">Membrane</keyword>
<keyword evidence="1" id="KW-1133">Transmembrane helix</keyword>
<evidence type="ECO:0000313" key="2">
    <source>
        <dbReference type="EMBL" id="AEW96965.1"/>
    </source>
</evidence>
<dbReference type="KEGG" id="scy:SCATT_45940"/>
<feature type="transmembrane region" description="Helical" evidence="1">
    <location>
        <begin position="129"/>
        <end position="147"/>
    </location>
</feature>
<dbReference type="KEGG" id="sct:SCAT_4603"/>
<dbReference type="AlphaFoldDB" id="F8JVQ4"/>